<name>A0ABM7KW51_9MYCO</name>
<keyword evidence="3" id="KW-0614">Plasmid</keyword>
<keyword evidence="1" id="KW-0812">Transmembrane</keyword>
<evidence type="ECO:0000313" key="4">
    <source>
        <dbReference type="Proteomes" id="UP000467379"/>
    </source>
</evidence>
<sequence length="94" mass="9960">MNTDQGQATLETAAFGMPRPQGWPLERVVGLMAGTVVLASLALGRRHSARWRILTALVGANLLLNAAAGWCPMSVVLHRVGVPTAAERAADTDR</sequence>
<feature type="transmembrane region" description="Helical" evidence="1">
    <location>
        <begin position="51"/>
        <end position="70"/>
    </location>
</feature>
<feature type="domain" description="Inner membrane protein YgaP-like transmembrane" evidence="2">
    <location>
        <begin position="25"/>
        <end position="78"/>
    </location>
</feature>
<evidence type="ECO:0000256" key="1">
    <source>
        <dbReference type="SAM" id="Phobius"/>
    </source>
</evidence>
<keyword evidence="1" id="KW-0472">Membrane</keyword>
<dbReference type="Gene3D" id="6.10.140.1340">
    <property type="match status" value="1"/>
</dbReference>
<dbReference type="Proteomes" id="UP000467379">
    <property type="component" value="Plasmid pJCM12687"/>
</dbReference>
<accession>A0ABM7KW51</accession>
<keyword evidence="4" id="KW-1185">Reference proteome</keyword>
<evidence type="ECO:0000313" key="3">
    <source>
        <dbReference type="EMBL" id="BBZ15259.1"/>
    </source>
</evidence>
<proteinExistence type="predicted"/>
<organism evidence="3 4">
    <name type="scientific">Mycobacterium branderi</name>
    <dbReference type="NCBI Taxonomy" id="43348"/>
    <lineage>
        <taxon>Bacteria</taxon>
        <taxon>Bacillati</taxon>
        <taxon>Actinomycetota</taxon>
        <taxon>Actinomycetes</taxon>
        <taxon>Mycobacteriales</taxon>
        <taxon>Mycobacteriaceae</taxon>
        <taxon>Mycobacterium</taxon>
    </lineage>
</organism>
<geneLocation type="plasmid" evidence="3 4">
    <name>pJCM12687</name>
</geneLocation>
<dbReference type="EMBL" id="AP022607">
    <property type="protein sequence ID" value="BBZ15259.1"/>
    <property type="molecule type" value="Genomic_DNA"/>
</dbReference>
<dbReference type="InterPro" id="IPR021309">
    <property type="entry name" value="YgaP-like_TM"/>
</dbReference>
<gene>
    <name evidence="3" type="ORF">MBRA_54540</name>
</gene>
<dbReference type="Pfam" id="PF11127">
    <property type="entry name" value="YgaP-like_TM"/>
    <property type="match status" value="1"/>
</dbReference>
<reference evidence="3 4" key="1">
    <citation type="journal article" date="2019" name="Emerg. Microbes Infect.">
        <title>Comprehensive subspecies identification of 175 nontuberculous mycobacteria species based on 7547 genomic profiles.</title>
        <authorList>
            <person name="Matsumoto Y."/>
            <person name="Kinjo T."/>
            <person name="Motooka D."/>
            <person name="Nabeya D."/>
            <person name="Jung N."/>
            <person name="Uechi K."/>
            <person name="Horii T."/>
            <person name="Iida T."/>
            <person name="Fujita J."/>
            <person name="Nakamura S."/>
        </authorList>
    </citation>
    <scope>NUCLEOTIDE SEQUENCE [LARGE SCALE GENOMIC DNA]</scope>
    <source>
        <strain evidence="3 4">JCM 12687</strain>
        <plasmid evidence="3">pJCM12687</plasmid>
    </source>
</reference>
<evidence type="ECO:0000259" key="2">
    <source>
        <dbReference type="Pfam" id="PF11127"/>
    </source>
</evidence>
<dbReference type="RefSeq" id="WP_232080438.1">
    <property type="nucleotide sequence ID" value="NZ_AP022607.1"/>
</dbReference>
<protein>
    <recommendedName>
        <fullName evidence="2">Inner membrane protein YgaP-like transmembrane domain-containing protein</fullName>
    </recommendedName>
</protein>
<keyword evidence="1" id="KW-1133">Transmembrane helix</keyword>